<dbReference type="EMBL" id="JBEFLD010000001">
    <property type="protein sequence ID" value="MEQ6289422.1"/>
    <property type="molecule type" value="Genomic_DNA"/>
</dbReference>
<keyword evidence="6 7" id="KW-0472">Membrane</keyword>
<organism evidence="8 9">
    <name type="scientific">Vogesella oryzagri</name>
    <dbReference type="NCBI Taxonomy" id="3160864"/>
    <lineage>
        <taxon>Bacteria</taxon>
        <taxon>Pseudomonadati</taxon>
        <taxon>Pseudomonadota</taxon>
        <taxon>Betaproteobacteria</taxon>
        <taxon>Neisseriales</taxon>
        <taxon>Chromobacteriaceae</taxon>
        <taxon>Vogesella</taxon>
    </lineage>
</organism>
<evidence type="ECO:0000313" key="9">
    <source>
        <dbReference type="Proteomes" id="UP001433638"/>
    </source>
</evidence>
<feature type="transmembrane region" description="Helical" evidence="7">
    <location>
        <begin position="69"/>
        <end position="96"/>
    </location>
</feature>
<evidence type="ECO:0000256" key="1">
    <source>
        <dbReference type="ARBA" id="ARBA00004651"/>
    </source>
</evidence>
<feature type="transmembrane region" description="Helical" evidence="7">
    <location>
        <begin position="108"/>
        <end position="128"/>
    </location>
</feature>
<keyword evidence="2" id="KW-0813">Transport</keyword>
<comment type="caution">
    <text evidence="8">The sequence shown here is derived from an EMBL/GenBank/DDBJ whole genome shotgun (WGS) entry which is preliminary data.</text>
</comment>
<sequence length="220" mass="23862">MNFVASQFPLWALWLGNVLALLLLGVAVTRVQWRVLERRAVNAWLGACVVLLGFWLGRAGLQPGLSFHLLGATVFTLLMGPWLALLALAVVLLGLAAGGQLEWSALGLNYVLSLLPAVGLTVLMLWVAQRRFAANVFVYVFVNAFLTGAAGMLLAAVCGLAALLLAGAYPLEHLLENALPYYVLLAWSEAFTSGLVLAILIVYRPHWVATFDDARYLDNQ</sequence>
<accession>A0ABV1LZQ7</accession>
<keyword evidence="4 7" id="KW-0812">Transmembrane</keyword>
<feature type="transmembrane region" description="Helical" evidence="7">
    <location>
        <begin position="181"/>
        <end position="203"/>
    </location>
</feature>
<feature type="transmembrane region" description="Helical" evidence="7">
    <location>
        <begin position="39"/>
        <end position="57"/>
    </location>
</feature>
<keyword evidence="5 7" id="KW-1133">Transmembrane helix</keyword>
<comment type="subcellular location">
    <subcellularLocation>
        <location evidence="1">Cell membrane</location>
        <topology evidence="1">Multi-pass membrane protein</topology>
    </subcellularLocation>
</comment>
<dbReference type="Pfam" id="PF01891">
    <property type="entry name" value="CbiM"/>
    <property type="match status" value="1"/>
</dbReference>
<dbReference type="RefSeq" id="WP_349583390.1">
    <property type="nucleotide sequence ID" value="NZ_JBEFLD010000001.1"/>
</dbReference>
<dbReference type="InterPro" id="IPR002751">
    <property type="entry name" value="CbiM/NikMN"/>
</dbReference>
<feature type="transmembrane region" description="Helical" evidence="7">
    <location>
        <begin position="12"/>
        <end position="33"/>
    </location>
</feature>
<evidence type="ECO:0000256" key="2">
    <source>
        <dbReference type="ARBA" id="ARBA00022448"/>
    </source>
</evidence>
<keyword evidence="3" id="KW-1003">Cell membrane</keyword>
<reference evidence="8" key="1">
    <citation type="submission" date="2024-06" db="EMBL/GenBank/DDBJ databases">
        <title>Genome sequence of Vogesella sp. MAHUQ-64.</title>
        <authorList>
            <person name="Huq M.A."/>
        </authorList>
    </citation>
    <scope>NUCLEOTIDE SEQUENCE</scope>
    <source>
        <strain evidence="8">MAHUQ-64</strain>
    </source>
</reference>
<keyword evidence="9" id="KW-1185">Reference proteome</keyword>
<protein>
    <submittedName>
        <fullName evidence="8">Energy-coupling factor ABC transporter permease</fullName>
    </submittedName>
</protein>
<evidence type="ECO:0000256" key="3">
    <source>
        <dbReference type="ARBA" id="ARBA00022475"/>
    </source>
</evidence>
<evidence type="ECO:0000256" key="4">
    <source>
        <dbReference type="ARBA" id="ARBA00022692"/>
    </source>
</evidence>
<evidence type="ECO:0000256" key="5">
    <source>
        <dbReference type="ARBA" id="ARBA00022989"/>
    </source>
</evidence>
<gene>
    <name evidence="8" type="ORF">ABNW52_02220</name>
</gene>
<name>A0ABV1LZQ7_9NEIS</name>
<proteinExistence type="predicted"/>
<dbReference type="Proteomes" id="UP001433638">
    <property type="component" value="Unassembled WGS sequence"/>
</dbReference>
<feature type="transmembrane region" description="Helical" evidence="7">
    <location>
        <begin position="140"/>
        <end position="169"/>
    </location>
</feature>
<evidence type="ECO:0000256" key="7">
    <source>
        <dbReference type="SAM" id="Phobius"/>
    </source>
</evidence>
<dbReference type="Gene3D" id="1.10.1760.20">
    <property type="match status" value="1"/>
</dbReference>
<evidence type="ECO:0000256" key="6">
    <source>
        <dbReference type="ARBA" id="ARBA00023136"/>
    </source>
</evidence>
<evidence type="ECO:0000313" key="8">
    <source>
        <dbReference type="EMBL" id="MEQ6289422.1"/>
    </source>
</evidence>